<dbReference type="Gene3D" id="3.40.30.10">
    <property type="entry name" value="Glutaredoxin"/>
    <property type="match status" value="1"/>
</dbReference>
<dbReference type="GO" id="GO:0045174">
    <property type="term" value="F:glutathione dehydrogenase (ascorbate) activity"/>
    <property type="evidence" value="ECO:0007669"/>
    <property type="project" value="TreeGrafter"/>
</dbReference>
<dbReference type="SFLD" id="SFLDS00019">
    <property type="entry name" value="Glutathione_Transferase_(cytos"/>
    <property type="match status" value="1"/>
</dbReference>
<dbReference type="Pfam" id="PF13410">
    <property type="entry name" value="GST_C_2"/>
    <property type="match status" value="1"/>
</dbReference>
<dbReference type="PANTHER" id="PTHR43968">
    <property type="match status" value="1"/>
</dbReference>
<protein>
    <submittedName>
        <fullName evidence="5">Glutathione S-transferase omega 4</fullName>
    </submittedName>
</protein>
<keyword evidence="5" id="KW-0808">Transferase</keyword>
<evidence type="ECO:0000256" key="2">
    <source>
        <dbReference type="ARBA" id="ARBA00023002"/>
    </source>
</evidence>
<dbReference type="Gene3D" id="1.20.1050.10">
    <property type="match status" value="1"/>
</dbReference>
<feature type="domain" description="GST C-terminal" evidence="4">
    <location>
        <begin position="94"/>
        <end position="228"/>
    </location>
</feature>
<dbReference type="InterPro" id="IPR040079">
    <property type="entry name" value="Glutathione_S-Trfase"/>
</dbReference>
<feature type="domain" description="GST N-terminal" evidence="3">
    <location>
        <begin position="19"/>
        <end position="98"/>
    </location>
</feature>
<dbReference type="EMBL" id="KX229715">
    <property type="protein sequence ID" value="APW77576.1"/>
    <property type="molecule type" value="mRNA"/>
</dbReference>
<accession>A0A1P8L0T2</accession>
<reference evidence="5" key="1">
    <citation type="submission" date="2016-05" db="EMBL/GenBank/DDBJ databases">
        <title>Identification of glutathione S-transferase genes from Pieris rapae.</title>
        <authorList>
            <person name="Liu S."/>
            <person name="Li S.-G."/>
        </authorList>
    </citation>
    <scope>NUCLEOTIDE SEQUENCE</scope>
    <source>
        <strain evidence="5">HF</strain>
    </source>
</reference>
<dbReference type="InterPro" id="IPR005442">
    <property type="entry name" value="GST_omega"/>
</dbReference>
<evidence type="ECO:0000259" key="3">
    <source>
        <dbReference type="PROSITE" id="PS50404"/>
    </source>
</evidence>
<proteinExistence type="evidence at transcript level"/>
<evidence type="ECO:0000259" key="4">
    <source>
        <dbReference type="PROSITE" id="PS50405"/>
    </source>
</evidence>
<dbReference type="InterPro" id="IPR036249">
    <property type="entry name" value="Thioredoxin-like_sf"/>
</dbReference>
<dbReference type="InterPro" id="IPR004045">
    <property type="entry name" value="Glutathione_S-Trfase_N"/>
</dbReference>
<dbReference type="SUPFAM" id="SSF47616">
    <property type="entry name" value="GST C-terminal domain-like"/>
    <property type="match status" value="1"/>
</dbReference>
<evidence type="ECO:0000313" key="5">
    <source>
        <dbReference type="EMBL" id="APW77576.1"/>
    </source>
</evidence>
<dbReference type="PANTHER" id="PTHR43968:SF6">
    <property type="entry name" value="GLUTATHIONE S-TRANSFERASE OMEGA"/>
    <property type="match status" value="1"/>
</dbReference>
<organism evidence="5">
    <name type="scientific">Pieris rapae</name>
    <name type="common">Small white butterfly</name>
    <name type="synonym">Artogeia rapae</name>
    <dbReference type="NCBI Taxonomy" id="64459"/>
    <lineage>
        <taxon>Eukaryota</taxon>
        <taxon>Metazoa</taxon>
        <taxon>Ecdysozoa</taxon>
        <taxon>Arthropoda</taxon>
        <taxon>Hexapoda</taxon>
        <taxon>Insecta</taxon>
        <taxon>Pterygota</taxon>
        <taxon>Neoptera</taxon>
        <taxon>Endopterygota</taxon>
        <taxon>Lepidoptera</taxon>
        <taxon>Glossata</taxon>
        <taxon>Ditrysia</taxon>
        <taxon>Papilionoidea</taxon>
        <taxon>Pieridae</taxon>
        <taxon>Pierinae</taxon>
        <taxon>Pieris</taxon>
    </lineage>
</organism>
<dbReference type="InterPro" id="IPR036282">
    <property type="entry name" value="Glutathione-S-Trfase_C_sf"/>
</dbReference>
<sequence length="275" mass="31659">MEYDGRHLQKGDPLPPFSGKPRLFSMRFCPYAERCVLMLNAKKVEYDLVFIDISNKPEWLFTFNPKGSVPILEFEEGKAIFESSIITSYIDERYPYPALQAVGALKRAQDKVVVELLSIAQAAYYIAAFNAQAIKPETVQSYHRSLEILQKDIKGRGTTYLAGDKPGYIDYIVWPFLERYIALDLVGRHEFAITEDKYDILIKYMHAMKKDPAIQSYSLEPENHAKYIESRVKGKPDYSVDSPTSFIMKNNKILKPKKIDTYQESIELNTKKPSM</sequence>
<dbReference type="InterPro" id="IPR050983">
    <property type="entry name" value="GST_Omega/HSP26"/>
</dbReference>
<comment type="similarity">
    <text evidence="1">Belongs to the GST superfamily. Omega family.</text>
</comment>
<name>A0A1P8L0T2_PIERA</name>
<dbReference type="PROSITE" id="PS50404">
    <property type="entry name" value="GST_NTER"/>
    <property type="match status" value="1"/>
</dbReference>
<dbReference type="Pfam" id="PF13409">
    <property type="entry name" value="GST_N_2"/>
    <property type="match status" value="1"/>
</dbReference>
<dbReference type="FunFam" id="3.40.30.10:FF:000123">
    <property type="entry name" value="Glutathione transferase o1"/>
    <property type="match status" value="1"/>
</dbReference>
<keyword evidence="2" id="KW-0560">Oxidoreductase</keyword>
<dbReference type="GO" id="GO:0006749">
    <property type="term" value="P:glutathione metabolic process"/>
    <property type="evidence" value="ECO:0007669"/>
    <property type="project" value="TreeGrafter"/>
</dbReference>
<dbReference type="InterPro" id="IPR010987">
    <property type="entry name" value="Glutathione-S-Trfase_C-like"/>
</dbReference>
<dbReference type="GO" id="GO:0004364">
    <property type="term" value="F:glutathione transferase activity"/>
    <property type="evidence" value="ECO:0007669"/>
    <property type="project" value="InterPro"/>
</dbReference>
<dbReference type="PRINTS" id="PR01625">
    <property type="entry name" value="GSTRNSFRASEO"/>
</dbReference>
<dbReference type="SFLD" id="SFLDG00358">
    <property type="entry name" value="Main_(cytGST)"/>
    <property type="match status" value="1"/>
</dbReference>
<evidence type="ECO:0000256" key="1">
    <source>
        <dbReference type="ARBA" id="ARBA00011067"/>
    </source>
</evidence>
<dbReference type="PROSITE" id="PS50405">
    <property type="entry name" value="GST_CTER"/>
    <property type="match status" value="1"/>
</dbReference>
<dbReference type="GO" id="GO:0005737">
    <property type="term" value="C:cytoplasm"/>
    <property type="evidence" value="ECO:0007669"/>
    <property type="project" value="InterPro"/>
</dbReference>
<dbReference type="SUPFAM" id="SSF52833">
    <property type="entry name" value="Thioredoxin-like"/>
    <property type="match status" value="1"/>
</dbReference>
<dbReference type="AlphaFoldDB" id="A0A1P8L0T2"/>
<dbReference type="FunFam" id="1.20.1050.10:FF:000009">
    <property type="entry name" value="Glutathione S-transferase omega-1"/>
    <property type="match status" value="1"/>
</dbReference>